<reference evidence="1" key="1">
    <citation type="submission" date="2021-02" db="EMBL/GenBank/DDBJ databases">
        <authorList>
            <consortium name="DOE Joint Genome Institute"/>
            <person name="Ahrendt S."/>
            <person name="Looney B.P."/>
            <person name="Miyauchi S."/>
            <person name="Morin E."/>
            <person name="Drula E."/>
            <person name="Courty P.E."/>
            <person name="Chicoki N."/>
            <person name="Fauchery L."/>
            <person name="Kohler A."/>
            <person name="Kuo A."/>
            <person name="Labutti K."/>
            <person name="Pangilinan J."/>
            <person name="Lipzen A."/>
            <person name="Riley R."/>
            <person name="Andreopoulos W."/>
            <person name="He G."/>
            <person name="Johnson J."/>
            <person name="Barry K.W."/>
            <person name="Grigoriev I.V."/>
            <person name="Nagy L."/>
            <person name="Hibbett D."/>
            <person name="Henrissat B."/>
            <person name="Matheny P.B."/>
            <person name="Labbe J."/>
            <person name="Martin F."/>
        </authorList>
    </citation>
    <scope>NUCLEOTIDE SEQUENCE</scope>
    <source>
        <strain evidence="1">FP105234-sp</strain>
    </source>
</reference>
<comment type="caution">
    <text evidence="1">The sequence shown here is derived from an EMBL/GenBank/DDBJ whole genome shotgun (WGS) entry which is preliminary data.</text>
</comment>
<keyword evidence="2" id="KW-1185">Reference proteome</keyword>
<dbReference type="EMBL" id="MU276698">
    <property type="protein sequence ID" value="KAI0037831.1"/>
    <property type="molecule type" value="Genomic_DNA"/>
</dbReference>
<accession>A0ACB8R2R4</accession>
<sequence length="239" mass="26388">MSRAEETMITWDPTTQFDSETHSKTALSTFLRAEPSRIHSHSHLDPETQLLDSQDASSYASDASSIARFPDFHFNLHSLTTLSALRRRASKVNVLLVVLEVDGPDLITIKKGADAGKQIYVLKMILGDEDGAVCRLTAWRDVAEMWGGVGQAVGIKRGDIVHLENVFATCDPDSPVALTASPHLKSKAEICYRSMPRPSFPEDRRLRPDLRLGFSDAAVRRVAAVVAWFEKMAGLNVLT</sequence>
<evidence type="ECO:0000313" key="2">
    <source>
        <dbReference type="Proteomes" id="UP000814033"/>
    </source>
</evidence>
<dbReference type="Proteomes" id="UP000814033">
    <property type="component" value="Unassembled WGS sequence"/>
</dbReference>
<gene>
    <name evidence="1" type="ORF">FA95DRAFT_1613843</name>
</gene>
<reference evidence="1" key="2">
    <citation type="journal article" date="2022" name="New Phytol.">
        <title>Evolutionary transition to the ectomycorrhizal habit in the genomes of a hyperdiverse lineage of mushroom-forming fungi.</title>
        <authorList>
            <person name="Looney B."/>
            <person name="Miyauchi S."/>
            <person name="Morin E."/>
            <person name="Drula E."/>
            <person name="Courty P.E."/>
            <person name="Kohler A."/>
            <person name="Kuo A."/>
            <person name="LaButti K."/>
            <person name="Pangilinan J."/>
            <person name="Lipzen A."/>
            <person name="Riley R."/>
            <person name="Andreopoulos W."/>
            <person name="He G."/>
            <person name="Johnson J."/>
            <person name="Nolan M."/>
            <person name="Tritt A."/>
            <person name="Barry K.W."/>
            <person name="Grigoriev I.V."/>
            <person name="Nagy L.G."/>
            <person name="Hibbett D."/>
            <person name="Henrissat B."/>
            <person name="Matheny P.B."/>
            <person name="Labbe J."/>
            <person name="Martin F.M."/>
        </authorList>
    </citation>
    <scope>NUCLEOTIDE SEQUENCE</scope>
    <source>
        <strain evidence="1">FP105234-sp</strain>
    </source>
</reference>
<protein>
    <submittedName>
        <fullName evidence="1">Uncharacterized protein</fullName>
    </submittedName>
</protein>
<name>A0ACB8R2R4_9AGAM</name>
<evidence type="ECO:0000313" key="1">
    <source>
        <dbReference type="EMBL" id="KAI0037831.1"/>
    </source>
</evidence>
<proteinExistence type="predicted"/>
<organism evidence="1 2">
    <name type="scientific">Auriscalpium vulgare</name>
    <dbReference type="NCBI Taxonomy" id="40419"/>
    <lineage>
        <taxon>Eukaryota</taxon>
        <taxon>Fungi</taxon>
        <taxon>Dikarya</taxon>
        <taxon>Basidiomycota</taxon>
        <taxon>Agaricomycotina</taxon>
        <taxon>Agaricomycetes</taxon>
        <taxon>Russulales</taxon>
        <taxon>Auriscalpiaceae</taxon>
        <taxon>Auriscalpium</taxon>
    </lineage>
</organism>